<dbReference type="eggNOG" id="ENOG502QVA6">
    <property type="taxonomic scope" value="Eukaryota"/>
</dbReference>
<evidence type="ECO:0000256" key="3">
    <source>
        <dbReference type="ARBA" id="ARBA00022454"/>
    </source>
</evidence>
<keyword evidence="3" id="KW-0158">Chromosome</keyword>
<accession>W1PF19</accession>
<dbReference type="InterPro" id="IPR008685">
    <property type="entry name" value="Centromere_Mis12"/>
</dbReference>
<evidence type="ECO:0000256" key="5">
    <source>
        <dbReference type="ARBA" id="ARBA00022776"/>
    </source>
</evidence>
<evidence type="ECO:0000313" key="11">
    <source>
        <dbReference type="EMBL" id="ERN06568.1"/>
    </source>
</evidence>
<evidence type="ECO:0008006" key="13">
    <source>
        <dbReference type="Google" id="ProtNLM"/>
    </source>
</evidence>
<gene>
    <name evidence="11" type="ORF">AMTR_s00058p00132170</name>
</gene>
<dbReference type="KEGG" id="atr:18434767"/>
<dbReference type="GO" id="GO:0005634">
    <property type="term" value="C:nucleus"/>
    <property type="evidence" value="ECO:0007669"/>
    <property type="project" value="InterPro"/>
</dbReference>
<dbReference type="EMBL" id="KI393888">
    <property type="protein sequence ID" value="ERN06568.1"/>
    <property type="molecule type" value="Genomic_DNA"/>
</dbReference>
<keyword evidence="6" id="KW-0995">Kinetochore</keyword>
<sequence>MEEGECDAIFSSLNVNPQLFVNEILNSVDDVIDGGFEFYESQAPTLLGEKDADQLNKLSQGISVICHTVQEVLDKRLDFWEKYCRQHCFAVPKGISSNIGSSSDNELKEAGLLDAELDIELDFLREKLNVAGKEYGELQKELHALEKQTTLSKSCAEAVSEALQPWEENSNHVLFHESMRSAVELHSRIQKQNEKRRKEITSFRKETINSPVKRLSKTDGNGLLTEYFEELQEFLDSVKSIDAPK</sequence>
<keyword evidence="5" id="KW-0498">Mitosis</keyword>
<feature type="coiled-coil region" evidence="10">
    <location>
        <begin position="121"/>
        <end position="148"/>
    </location>
</feature>
<evidence type="ECO:0000256" key="9">
    <source>
        <dbReference type="ARBA" id="ARBA00023328"/>
    </source>
</evidence>
<dbReference type="GO" id="GO:0000444">
    <property type="term" value="C:MIS12/MIND type complex"/>
    <property type="evidence" value="ECO:0000318"/>
    <property type="project" value="GO_Central"/>
</dbReference>
<keyword evidence="7 10" id="KW-0175">Coiled coil</keyword>
<name>W1PF19_AMBTC</name>
<comment type="similarity">
    <text evidence="2">Belongs to the mis12 family.</text>
</comment>
<dbReference type="PANTHER" id="PTHR14527:SF2">
    <property type="entry name" value="PROTEIN MIS12 HOMOLOG"/>
    <property type="match status" value="1"/>
</dbReference>
<organism evidence="11 12">
    <name type="scientific">Amborella trichopoda</name>
    <dbReference type="NCBI Taxonomy" id="13333"/>
    <lineage>
        <taxon>Eukaryota</taxon>
        <taxon>Viridiplantae</taxon>
        <taxon>Streptophyta</taxon>
        <taxon>Embryophyta</taxon>
        <taxon>Tracheophyta</taxon>
        <taxon>Spermatophyta</taxon>
        <taxon>Magnoliopsida</taxon>
        <taxon>Amborellales</taxon>
        <taxon>Amborellaceae</taxon>
        <taxon>Amborella</taxon>
    </lineage>
</organism>
<evidence type="ECO:0000256" key="4">
    <source>
        <dbReference type="ARBA" id="ARBA00022618"/>
    </source>
</evidence>
<dbReference type="OrthoDB" id="1884855at2759"/>
<comment type="subcellular location">
    <subcellularLocation>
        <location evidence="1">Chromosome</location>
        <location evidence="1">Centromere</location>
        <location evidence="1">Kinetochore</location>
    </subcellularLocation>
</comment>
<dbReference type="PANTHER" id="PTHR14527">
    <property type="entry name" value="PROTEIN MIS12 HOMOLOG"/>
    <property type="match status" value="1"/>
</dbReference>
<dbReference type="Pfam" id="PF05859">
    <property type="entry name" value="Mis12"/>
    <property type="match status" value="1"/>
</dbReference>
<evidence type="ECO:0000256" key="10">
    <source>
        <dbReference type="SAM" id="Coils"/>
    </source>
</evidence>
<keyword evidence="4" id="KW-0132">Cell division</keyword>
<proteinExistence type="inferred from homology"/>
<evidence type="ECO:0000256" key="8">
    <source>
        <dbReference type="ARBA" id="ARBA00023306"/>
    </source>
</evidence>
<dbReference type="AlphaFoldDB" id="W1PF19"/>
<keyword evidence="12" id="KW-1185">Reference proteome</keyword>
<dbReference type="HOGENOM" id="CLU_101939_0_0_1"/>
<reference evidence="12" key="1">
    <citation type="journal article" date="2013" name="Science">
        <title>The Amborella genome and the evolution of flowering plants.</title>
        <authorList>
            <consortium name="Amborella Genome Project"/>
        </authorList>
    </citation>
    <scope>NUCLEOTIDE SEQUENCE [LARGE SCALE GENOMIC DNA]</scope>
</reference>
<keyword evidence="9" id="KW-0137">Centromere</keyword>
<keyword evidence="8" id="KW-0131">Cell cycle</keyword>
<dbReference type="Gramene" id="ERN06568">
    <property type="protein sequence ID" value="ERN06568"/>
    <property type="gene ID" value="AMTR_s00058p00132170"/>
</dbReference>
<evidence type="ECO:0000256" key="2">
    <source>
        <dbReference type="ARBA" id="ARBA00008643"/>
    </source>
</evidence>
<evidence type="ECO:0000256" key="7">
    <source>
        <dbReference type="ARBA" id="ARBA00023054"/>
    </source>
</evidence>
<dbReference type="GO" id="GO:0051301">
    <property type="term" value="P:cell division"/>
    <property type="evidence" value="ECO:0007669"/>
    <property type="project" value="UniProtKB-KW"/>
</dbReference>
<evidence type="ECO:0000313" key="12">
    <source>
        <dbReference type="Proteomes" id="UP000017836"/>
    </source>
</evidence>
<evidence type="ECO:0000256" key="6">
    <source>
        <dbReference type="ARBA" id="ARBA00022838"/>
    </source>
</evidence>
<protein>
    <recommendedName>
        <fullName evidence="13">Protein MIS12 homolog</fullName>
    </recommendedName>
</protein>
<dbReference type="GO" id="GO:0000070">
    <property type="term" value="P:mitotic sister chromatid segregation"/>
    <property type="evidence" value="ECO:0000318"/>
    <property type="project" value="GO_Central"/>
</dbReference>
<evidence type="ECO:0000256" key="1">
    <source>
        <dbReference type="ARBA" id="ARBA00004629"/>
    </source>
</evidence>
<dbReference type="Proteomes" id="UP000017836">
    <property type="component" value="Unassembled WGS sequence"/>
</dbReference>
<dbReference type="GO" id="GO:0051382">
    <property type="term" value="P:kinetochore assembly"/>
    <property type="evidence" value="ECO:0000318"/>
    <property type="project" value="GO_Central"/>
</dbReference>
<dbReference type="OMA" id="QNAICDP"/>